<dbReference type="CDD" id="cd18548">
    <property type="entry name" value="ABC_6TM_Tm287_like"/>
    <property type="match status" value="1"/>
</dbReference>
<dbReference type="EMBL" id="FOCC01000014">
    <property type="protein sequence ID" value="SEM92500.1"/>
    <property type="molecule type" value="Genomic_DNA"/>
</dbReference>
<dbReference type="PANTHER" id="PTHR43394:SF1">
    <property type="entry name" value="ATP-BINDING CASSETTE SUB-FAMILY B MEMBER 10, MITOCHONDRIAL"/>
    <property type="match status" value="1"/>
</dbReference>
<evidence type="ECO:0000259" key="9">
    <source>
        <dbReference type="PROSITE" id="PS50929"/>
    </source>
</evidence>
<feature type="transmembrane region" description="Helical" evidence="7">
    <location>
        <begin position="134"/>
        <end position="152"/>
    </location>
</feature>
<protein>
    <submittedName>
        <fullName evidence="10">ATP-binding cassette, subfamily B</fullName>
    </submittedName>
</protein>
<dbReference type="PROSITE" id="PS00211">
    <property type="entry name" value="ABC_TRANSPORTER_1"/>
    <property type="match status" value="1"/>
</dbReference>
<dbReference type="InterPro" id="IPR003593">
    <property type="entry name" value="AAA+_ATPase"/>
</dbReference>
<evidence type="ECO:0000256" key="7">
    <source>
        <dbReference type="SAM" id="Phobius"/>
    </source>
</evidence>
<comment type="subcellular location">
    <subcellularLocation>
        <location evidence="1">Cell membrane</location>
        <topology evidence="1">Multi-pass membrane protein</topology>
    </subcellularLocation>
</comment>
<dbReference type="InterPro" id="IPR011527">
    <property type="entry name" value="ABC1_TM_dom"/>
</dbReference>
<dbReference type="Proteomes" id="UP000182089">
    <property type="component" value="Unassembled WGS sequence"/>
</dbReference>
<dbReference type="InterPro" id="IPR039421">
    <property type="entry name" value="Type_1_exporter"/>
</dbReference>
<dbReference type="SUPFAM" id="SSF90123">
    <property type="entry name" value="ABC transporter transmembrane region"/>
    <property type="match status" value="1"/>
</dbReference>
<evidence type="ECO:0000313" key="10">
    <source>
        <dbReference type="EMBL" id="SEM92500.1"/>
    </source>
</evidence>
<comment type="caution">
    <text evidence="10">The sequence shown here is derived from an EMBL/GenBank/DDBJ whole genome shotgun (WGS) entry which is preliminary data.</text>
</comment>
<feature type="domain" description="ABC transporter" evidence="8">
    <location>
        <begin position="335"/>
        <end position="571"/>
    </location>
</feature>
<feature type="transmembrane region" description="Helical" evidence="7">
    <location>
        <begin position="55"/>
        <end position="75"/>
    </location>
</feature>
<keyword evidence="4 10" id="KW-0067">ATP-binding</keyword>
<organism evidence="10 11">
    <name type="scientific">Ligilactobacillus ruminis</name>
    <dbReference type="NCBI Taxonomy" id="1623"/>
    <lineage>
        <taxon>Bacteria</taxon>
        <taxon>Bacillati</taxon>
        <taxon>Bacillota</taxon>
        <taxon>Bacilli</taxon>
        <taxon>Lactobacillales</taxon>
        <taxon>Lactobacillaceae</taxon>
        <taxon>Ligilactobacillus</taxon>
    </lineage>
</organism>
<evidence type="ECO:0000256" key="5">
    <source>
        <dbReference type="ARBA" id="ARBA00022989"/>
    </source>
</evidence>
<accession>A0ABY1ADH9</accession>
<dbReference type="InterPro" id="IPR017871">
    <property type="entry name" value="ABC_transporter-like_CS"/>
</dbReference>
<name>A0ABY1ADH9_9LACO</name>
<sequence>MNIVKTLARSIREYKKASILAPIMVSGEVIMEVLIPLLMAKLIDHMGGDLGPIMYYGFILFILAIFSLLFGAGAARQASKGSCGLAKNLRQDIFERVQHFSFPDIDYFSAASLVTRMTTDVTNVQNAYSMLIRAAFRAPLMIIFSVIMALTINWKMALIFLAMLPILAIVIFGIAFKVHPIFVRIFRKYDAMNDGVEENIRGMRVVKSFVREDYEKKKFYQETETVRQDFTHAEKILAWNSPVMMTCIFASITLISYFGARLIITTHATSLTTGALSSLINYGVQILAAVMILSMVFTLCWISEESAERITEVLTYEPTITSPANGVKEVKDGSIDFNHVSFKYSPHSKKEALVDIDLHIPSGATIGIIGGTGSSKTTLVQLISRLYDVTEGELKVGGVNVKDYDLEPLRDQVAMVLQKNVLFRGTISENLRWGNPNASDEEILHAAKLAQADEFVQAFPDKYETMISQGGTNVSGGQKQRLCIARALLKKPKILILDDSTSAVDTKTDALIRKAFQEEIPDTTKIIIAQRVSSVEDADQILVMDGGRIVEQGTSEELLALNGIYREVYDSQTQNMQQKEA</sequence>
<keyword evidence="5 7" id="KW-1133">Transmembrane helix</keyword>
<evidence type="ECO:0000313" key="11">
    <source>
        <dbReference type="Proteomes" id="UP000182089"/>
    </source>
</evidence>
<evidence type="ECO:0000256" key="4">
    <source>
        <dbReference type="ARBA" id="ARBA00022840"/>
    </source>
</evidence>
<reference evidence="10 11" key="1">
    <citation type="submission" date="2016-10" db="EMBL/GenBank/DDBJ databases">
        <authorList>
            <person name="Varghese N."/>
            <person name="Submissions S."/>
        </authorList>
    </citation>
    <scope>NUCLEOTIDE SEQUENCE [LARGE SCALE GENOMIC DNA]</scope>
    <source>
        <strain evidence="10 11">WC1T17</strain>
    </source>
</reference>
<evidence type="ECO:0000256" key="6">
    <source>
        <dbReference type="ARBA" id="ARBA00023136"/>
    </source>
</evidence>
<gene>
    <name evidence="10" type="ORF">SAMN05216431_1148</name>
</gene>
<dbReference type="Pfam" id="PF00664">
    <property type="entry name" value="ABC_membrane"/>
    <property type="match status" value="1"/>
</dbReference>
<dbReference type="InterPro" id="IPR036640">
    <property type="entry name" value="ABC1_TM_sf"/>
</dbReference>
<feature type="transmembrane region" description="Helical" evidence="7">
    <location>
        <begin position="158"/>
        <end position="178"/>
    </location>
</feature>
<proteinExistence type="predicted"/>
<evidence type="ECO:0000256" key="3">
    <source>
        <dbReference type="ARBA" id="ARBA00022741"/>
    </source>
</evidence>
<dbReference type="InterPro" id="IPR027417">
    <property type="entry name" value="P-loop_NTPase"/>
</dbReference>
<dbReference type="SUPFAM" id="SSF52540">
    <property type="entry name" value="P-loop containing nucleoside triphosphate hydrolases"/>
    <property type="match status" value="1"/>
</dbReference>
<keyword evidence="2 7" id="KW-0812">Transmembrane</keyword>
<evidence type="ECO:0000256" key="2">
    <source>
        <dbReference type="ARBA" id="ARBA00022692"/>
    </source>
</evidence>
<feature type="domain" description="ABC transmembrane type-1" evidence="9">
    <location>
        <begin position="19"/>
        <end position="298"/>
    </location>
</feature>
<evidence type="ECO:0000256" key="1">
    <source>
        <dbReference type="ARBA" id="ARBA00004651"/>
    </source>
</evidence>
<dbReference type="PROSITE" id="PS50893">
    <property type="entry name" value="ABC_TRANSPORTER_2"/>
    <property type="match status" value="1"/>
</dbReference>
<keyword evidence="6 7" id="KW-0472">Membrane</keyword>
<dbReference type="Pfam" id="PF00005">
    <property type="entry name" value="ABC_tran"/>
    <property type="match status" value="1"/>
</dbReference>
<evidence type="ECO:0000259" key="8">
    <source>
        <dbReference type="PROSITE" id="PS50893"/>
    </source>
</evidence>
<dbReference type="Gene3D" id="1.20.1560.10">
    <property type="entry name" value="ABC transporter type 1, transmembrane domain"/>
    <property type="match status" value="1"/>
</dbReference>
<dbReference type="Gene3D" id="3.40.50.300">
    <property type="entry name" value="P-loop containing nucleotide triphosphate hydrolases"/>
    <property type="match status" value="1"/>
</dbReference>
<dbReference type="PANTHER" id="PTHR43394">
    <property type="entry name" value="ATP-DEPENDENT PERMEASE MDL1, MITOCHONDRIAL"/>
    <property type="match status" value="1"/>
</dbReference>
<dbReference type="GO" id="GO:0005524">
    <property type="term" value="F:ATP binding"/>
    <property type="evidence" value="ECO:0007669"/>
    <property type="project" value="UniProtKB-KW"/>
</dbReference>
<feature type="transmembrane region" description="Helical" evidence="7">
    <location>
        <begin position="237"/>
        <end position="259"/>
    </location>
</feature>
<dbReference type="SMART" id="SM00382">
    <property type="entry name" value="AAA"/>
    <property type="match status" value="1"/>
</dbReference>
<feature type="transmembrane region" description="Helical" evidence="7">
    <location>
        <begin position="279"/>
        <end position="302"/>
    </location>
</feature>
<dbReference type="InterPro" id="IPR003439">
    <property type="entry name" value="ABC_transporter-like_ATP-bd"/>
</dbReference>
<dbReference type="PROSITE" id="PS50929">
    <property type="entry name" value="ABC_TM1F"/>
    <property type="match status" value="1"/>
</dbReference>
<keyword evidence="3" id="KW-0547">Nucleotide-binding</keyword>
<feature type="transmembrane region" description="Helical" evidence="7">
    <location>
        <begin position="20"/>
        <end position="43"/>
    </location>
</feature>